<keyword evidence="1" id="KW-0812">Transmembrane</keyword>
<keyword evidence="1" id="KW-0472">Membrane</keyword>
<organism evidence="3 4">
    <name type="scientific">Flagellimonas hymeniacidonis</name>
    <dbReference type="NCBI Taxonomy" id="2603628"/>
    <lineage>
        <taxon>Bacteria</taxon>
        <taxon>Pseudomonadati</taxon>
        <taxon>Bacteroidota</taxon>
        <taxon>Flavobacteriia</taxon>
        <taxon>Flavobacteriales</taxon>
        <taxon>Flavobacteriaceae</taxon>
        <taxon>Flagellimonas</taxon>
    </lineage>
</organism>
<dbReference type="EMBL" id="VRUR01000002">
    <property type="protein sequence ID" value="TXN35436.1"/>
    <property type="molecule type" value="Genomic_DNA"/>
</dbReference>
<dbReference type="RefSeq" id="WP_147744167.1">
    <property type="nucleotide sequence ID" value="NZ_VRUR01000002.1"/>
</dbReference>
<dbReference type="Pfam" id="PF00892">
    <property type="entry name" value="EamA"/>
    <property type="match status" value="2"/>
</dbReference>
<evidence type="ECO:0000259" key="2">
    <source>
        <dbReference type="Pfam" id="PF00892"/>
    </source>
</evidence>
<feature type="transmembrane region" description="Helical" evidence="1">
    <location>
        <begin position="146"/>
        <end position="166"/>
    </location>
</feature>
<name>A0A5C8V246_9FLAO</name>
<dbReference type="Proteomes" id="UP000321456">
    <property type="component" value="Unassembled WGS sequence"/>
</dbReference>
<feature type="transmembrane region" description="Helical" evidence="1">
    <location>
        <begin position="6"/>
        <end position="21"/>
    </location>
</feature>
<evidence type="ECO:0000256" key="1">
    <source>
        <dbReference type="SAM" id="Phobius"/>
    </source>
</evidence>
<dbReference type="GO" id="GO:0016020">
    <property type="term" value="C:membrane"/>
    <property type="evidence" value="ECO:0007669"/>
    <property type="project" value="InterPro"/>
</dbReference>
<feature type="transmembrane region" description="Helical" evidence="1">
    <location>
        <begin position="178"/>
        <end position="199"/>
    </location>
</feature>
<feature type="transmembrane region" description="Helical" evidence="1">
    <location>
        <begin position="28"/>
        <end position="47"/>
    </location>
</feature>
<sequence>MLNLALSVLCSSLIFVIFKMFDVFKVQTLYAIITNYVVACMVGMLLYDGNIDFKEIASKSWFLGAMALGVFFILVFNLMARASQVAGVSVASVATKMSLVMPVIFGVIFYRETLSIFQIIGILLALVAVYLASMKEKSIGLSKKTLLLPLLVFLGSGIIDICMKYFQENHLDAKEVAIFSSMVFGFAALTGFVFIGIKAVKQPLKTNFKNIMGGIVLGVPNYFSIFFLIRALQNEGFDSAAIFTLNNVAIVMLSTLLGILIFKEKLSLKNWGGIALAIVSIMLVALF</sequence>
<feature type="transmembrane region" description="Helical" evidence="1">
    <location>
        <begin position="116"/>
        <end position="134"/>
    </location>
</feature>
<feature type="domain" description="EamA" evidence="2">
    <location>
        <begin position="145"/>
        <end position="285"/>
    </location>
</feature>
<proteinExistence type="predicted"/>
<evidence type="ECO:0000313" key="3">
    <source>
        <dbReference type="EMBL" id="TXN35436.1"/>
    </source>
</evidence>
<reference evidence="3 4" key="1">
    <citation type="submission" date="2019-08" db="EMBL/GenBank/DDBJ databases">
        <title>Professor.</title>
        <authorList>
            <person name="Park J.S."/>
        </authorList>
    </citation>
    <scope>NUCLEOTIDE SEQUENCE [LARGE SCALE GENOMIC DNA]</scope>
    <source>
        <strain evidence="3 4">176CP5-101</strain>
    </source>
</reference>
<dbReference type="InterPro" id="IPR000620">
    <property type="entry name" value="EamA_dom"/>
</dbReference>
<comment type="caution">
    <text evidence="3">The sequence shown here is derived from an EMBL/GenBank/DDBJ whole genome shotgun (WGS) entry which is preliminary data.</text>
</comment>
<feature type="transmembrane region" description="Helical" evidence="1">
    <location>
        <begin position="85"/>
        <end position="110"/>
    </location>
</feature>
<keyword evidence="1" id="KW-1133">Transmembrane helix</keyword>
<dbReference type="AlphaFoldDB" id="A0A5C8V246"/>
<gene>
    <name evidence="3" type="ORF">FVB32_12700</name>
</gene>
<feature type="transmembrane region" description="Helical" evidence="1">
    <location>
        <begin position="59"/>
        <end position="78"/>
    </location>
</feature>
<accession>A0A5C8V246</accession>
<feature type="transmembrane region" description="Helical" evidence="1">
    <location>
        <begin position="211"/>
        <end position="229"/>
    </location>
</feature>
<feature type="transmembrane region" description="Helical" evidence="1">
    <location>
        <begin position="241"/>
        <end position="261"/>
    </location>
</feature>
<feature type="transmembrane region" description="Helical" evidence="1">
    <location>
        <begin position="268"/>
        <end position="286"/>
    </location>
</feature>
<keyword evidence="4" id="KW-1185">Reference proteome</keyword>
<feature type="domain" description="EamA" evidence="2">
    <location>
        <begin position="3"/>
        <end position="133"/>
    </location>
</feature>
<dbReference type="Gene3D" id="1.10.3730.20">
    <property type="match status" value="2"/>
</dbReference>
<dbReference type="SUPFAM" id="SSF103481">
    <property type="entry name" value="Multidrug resistance efflux transporter EmrE"/>
    <property type="match status" value="2"/>
</dbReference>
<evidence type="ECO:0000313" key="4">
    <source>
        <dbReference type="Proteomes" id="UP000321456"/>
    </source>
</evidence>
<dbReference type="InterPro" id="IPR037185">
    <property type="entry name" value="EmrE-like"/>
</dbReference>
<protein>
    <submittedName>
        <fullName evidence="3">DMT family transporter</fullName>
    </submittedName>
</protein>